<evidence type="ECO:0000313" key="2">
    <source>
        <dbReference type="Proteomes" id="UP001500221"/>
    </source>
</evidence>
<dbReference type="RefSeq" id="WP_345463153.1">
    <property type="nucleotide sequence ID" value="NZ_BAABKG010000006.1"/>
</dbReference>
<name>A0ABP9Q2H3_9ACTN</name>
<keyword evidence="2" id="KW-1185">Reference proteome</keyword>
<reference evidence="2" key="1">
    <citation type="journal article" date="2019" name="Int. J. Syst. Evol. Microbiol.">
        <title>The Global Catalogue of Microorganisms (GCM) 10K type strain sequencing project: providing services to taxonomists for standard genome sequencing and annotation.</title>
        <authorList>
            <consortium name="The Broad Institute Genomics Platform"/>
            <consortium name="The Broad Institute Genome Sequencing Center for Infectious Disease"/>
            <person name="Wu L."/>
            <person name="Ma J."/>
        </authorList>
    </citation>
    <scope>NUCLEOTIDE SEQUENCE [LARGE SCALE GENOMIC DNA]</scope>
    <source>
        <strain evidence="2">JCM 18459</strain>
    </source>
</reference>
<dbReference type="EMBL" id="BAABKG010000006">
    <property type="protein sequence ID" value="GAA5155394.1"/>
    <property type="molecule type" value="Genomic_DNA"/>
</dbReference>
<sequence length="377" mass="38968">MPPTHRPLRPRVGTLVVRLDAPGPGVARVSVSDAAGRVVRRRRVLGPVAAVELPPGRYRVTADDDRGRHDPRRLASAVVDDVPVAAGEAVEVGLVLRAATVVEVTTDRWARVTALQPGGPEVEARADGRGRAVLTGLGSGPWSLVAHDPRTERCSVAVAICAAPGVRRRVSLPADRPTAGLLVSLRGTDRRPVRAGEVVVVDSLGRRVVAPVRAGVADVRGLRPGRHTVVVPASVGHLGTTLAVAALAAGDVGAVEVVVPVGATVTGRVVLTRAGLPLYAAVVSLLDAGGTELERTRTGDDGRFELGTGLRRTEGLTVVATTGPETLHVTRAAVADLDVVTGVRHDVGDVVLPATGPPAAWTARARAAATRRPSPRV</sequence>
<proteinExistence type="predicted"/>
<evidence type="ECO:0008006" key="3">
    <source>
        <dbReference type="Google" id="ProtNLM"/>
    </source>
</evidence>
<protein>
    <recommendedName>
        <fullName evidence="3">Carboxypeptidase regulatory-like domain-containing protein</fullName>
    </recommendedName>
</protein>
<evidence type="ECO:0000313" key="1">
    <source>
        <dbReference type="EMBL" id="GAA5155394.1"/>
    </source>
</evidence>
<organism evidence="1 2">
    <name type="scientific">Nocardioides marinquilinus</name>
    <dbReference type="NCBI Taxonomy" id="1210400"/>
    <lineage>
        <taxon>Bacteria</taxon>
        <taxon>Bacillati</taxon>
        <taxon>Actinomycetota</taxon>
        <taxon>Actinomycetes</taxon>
        <taxon>Propionibacteriales</taxon>
        <taxon>Nocardioidaceae</taxon>
        <taxon>Nocardioides</taxon>
    </lineage>
</organism>
<gene>
    <name evidence="1" type="ORF">GCM10023340_40540</name>
</gene>
<accession>A0ABP9Q2H3</accession>
<comment type="caution">
    <text evidence="1">The sequence shown here is derived from an EMBL/GenBank/DDBJ whole genome shotgun (WGS) entry which is preliminary data.</text>
</comment>
<dbReference type="Proteomes" id="UP001500221">
    <property type="component" value="Unassembled WGS sequence"/>
</dbReference>